<name>A0A4V2PUS5_9BACT</name>
<sequence>MQDSIMVDITDTIALLHTGDRSGARNRFTAIWSRMQPMPDPYQECVLSHYMADLQDEIEKELSWDIRAFDAARRATDEAAKNHHPSLSIKDFFPSLHLNLADDYLRLGEFDSARRHLQDGLRLLSALTDSPYTTTVRGGFERIAARLND</sequence>
<comment type="caution">
    <text evidence="1">The sequence shown here is derived from an EMBL/GenBank/DDBJ whole genome shotgun (WGS) entry which is preliminary data.</text>
</comment>
<dbReference type="AlphaFoldDB" id="A0A4V2PUS5"/>
<dbReference type="Proteomes" id="UP000295210">
    <property type="component" value="Unassembled WGS sequence"/>
</dbReference>
<gene>
    <name evidence="1" type="ORF">C7378_2954</name>
</gene>
<evidence type="ECO:0008006" key="3">
    <source>
        <dbReference type="Google" id="ProtNLM"/>
    </source>
</evidence>
<proteinExistence type="predicted"/>
<reference evidence="1 2" key="1">
    <citation type="submission" date="2019-03" db="EMBL/GenBank/DDBJ databases">
        <title>Genomic Encyclopedia of Type Strains, Phase IV (KMG-IV): sequencing the most valuable type-strain genomes for metagenomic binning, comparative biology and taxonomic classification.</title>
        <authorList>
            <person name="Goeker M."/>
        </authorList>
    </citation>
    <scope>NUCLEOTIDE SEQUENCE [LARGE SCALE GENOMIC DNA]</scope>
    <source>
        <strain evidence="1 2">DSM 103428</strain>
    </source>
</reference>
<keyword evidence="2" id="KW-1185">Reference proteome</keyword>
<evidence type="ECO:0000313" key="1">
    <source>
        <dbReference type="EMBL" id="TCK71671.1"/>
    </source>
</evidence>
<protein>
    <recommendedName>
        <fullName evidence="3">Tetratricopeptide repeat protein</fullName>
    </recommendedName>
</protein>
<organism evidence="1 2">
    <name type="scientific">Acidipila rosea</name>
    <dbReference type="NCBI Taxonomy" id="768535"/>
    <lineage>
        <taxon>Bacteria</taxon>
        <taxon>Pseudomonadati</taxon>
        <taxon>Acidobacteriota</taxon>
        <taxon>Terriglobia</taxon>
        <taxon>Terriglobales</taxon>
        <taxon>Acidobacteriaceae</taxon>
        <taxon>Acidipila</taxon>
    </lineage>
</organism>
<dbReference type="InterPro" id="IPR011990">
    <property type="entry name" value="TPR-like_helical_dom_sf"/>
</dbReference>
<dbReference type="Gene3D" id="1.25.40.10">
    <property type="entry name" value="Tetratricopeptide repeat domain"/>
    <property type="match status" value="1"/>
</dbReference>
<dbReference type="SUPFAM" id="SSF48452">
    <property type="entry name" value="TPR-like"/>
    <property type="match status" value="1"/>
</dbReference>
<evidence type="ECO:0000313" key="2">
    <source>
        <dbReference type="Proteomes" id="UP000295210"/>
    </source>
</evidence>
<dbReference type="EMBL" id="SMGK01000005">
    <property type="protein sequence ID" value="TCK71671.1"/>
    <property type="molecule type" value="Genomic_DNA"/>
</dbReference>
<accession>A0A4V2PUS5</accession>